<dbReference type="Gene3D" id="3.40.50.1460">
    <property type="match status" value="1"/>
</dbReference>
<dbReference type="InterPro" id="IPR001096">
    <property type="entry name" value="Peptidase_C13"/>
</dbReference>
<dbReference type="Pfam" id="PF02493">
    <property type="entry name" value="MORN"/>
    <property type="match status" value="7"/>
</dbReference>
<proteinExistence type="predicted"/>
<evidence type="ECO:0008006" key="3">
    <source>
        <dbReference type="Google" id="ProtNLM"/>
    </source>
</evidence>
<dbReference type="GO" id="GO:0006508">
    <property type="term" value="P:proteolysis"/>
    <property type="evidence" value="ECO:0007669"/>
    <property type="project" value="InterPro"/>
</dbReference>
<protein>
    <recommendedName>
        <fullName evidence="3">MORN repeat family protein</fullName>
    </recommendedName>
</protein>
<dbReference type="EMBL" id="UOFR01000038">
    <property type="protein sequence ID" value="VAW96542.1"/>
    <property type="molecule type" value="Genomic_DNA"/>
</dbReference>
<dbReference type="GO" id="GO:0008233">
    <property type="term" value="F:peptidase activity"/>
    <property type="evidence" value="ECO:0007669"/>
    <property type="project" value="InterPro"/>
</dbReference>
<evidence type="ECO:0000256" key="1">
    <source>
        <dbReference type="ARBA" id="ARBA00022737"/>
    </source>
</evidence>
<dbReference type="PANTHER" id="PTHR43215">
    <property type="entry name" value="RADIAL SPOKE HEAD 1 HOMOLOG"/>
    <property type="match status" value="1"/>
</dbReference>
<dbReference type="AlphaFoldDB" id="A0A3B1A9L2"/>
<dbReference type="SMART" id="SM00698">
    <property type="entry name" value="MORN"/>
    <property type="match status" value="9"/>
</dbReference>
<reference evidence="2" key="1">
    <citation type="submission" date="2018-06" db="EMBL/GenBank/DDBJ databases">
        <authorList>
            <person name="Zhirakovskaya E."/>
        </authorList>
    </citation>
    <scope>NUCLEOTIDE SEQUENCE</scope>
</reference>
<organism evidence="2">
    <name type="scientific">hydrothermal vent metagenome</name>
    <dbReference type="NCBI Taxonomy" id="652676"/>
    <lineage>
        <taxon>unclassified sequences</taxon>
        <taxon>metagenomes</taxon>
        <taxon>ecological metagenomes</taxon>
    </lineage>
</organism>
<sequence>MKHLIPILIAGIMITSCDQANTSQDQVVMIKQYQKLLQQGVAQALPDSAVYQGEYRDNLFHGKGKLVWRNGESYEGEFQKGLMQGKGVYIIPGLTEYVGEYANGLRHGQGKYTTYDGTVFEGEFKLDRANGKGKIIFADVGTYEGDIKDWRMHGSGAYKVNKAVYSGEFVKNEQEGKGAITYSNGDHYEGDIKSWSPDGIGDYHFKNGKYYKGDFKDGVIHGNGAMTYKNKNTYSGEYQDGERHGNGTFTRINSFGEKKIHKGWWEYDEFIGEKPKNVSSESAFARLLARLKKIGSKPEKVDAETIFYNQPDLLETTLEKIKPSEPGKRELYFVGFAAYGYQDVFMKETRYAKRLFDKQFLTRGRSTTLINNHSIVDKTPLASITNLKLLLADVANKMDTEEDILFLYLTSHGSKKKGLDVSLRGLPLNDLSPKKLDELLDNSGIKWKVVVVSSCYSGGFIDELKDDYTLVMTASGKNRRSFGCSDEADFTYFARALFKHAIPDTDSFIEAFAKANQLVTEWEAKEKYTHSEPQIWAAEEISNHLLQWRSAVDMATSMARKVN</sequence>
<dbReference type="PANTHER" id="PTHR43215:SF14">
    <property type="entry name" value="RADIAL SPOKE HEAD 1 HOMOLOG"/>
    <property type="match status" value="1"/>
</dbReference>
<evidence type="ECO:0000313" key="2">
    <source>
        <dbReference type="EMBL" id="VAW96542.1"/>
    </source>
</evidence>
<gene>
    <name evidence="2" type="ORF">MNBD_GAMMA21-1044</name>
</gene>
<name>A0A3B1A9L2_9ZZZZ</name>
<dbReference type="Gene3D" id="2.20.110.10">
    <property type="entry name" value="Histone H3 K4-specific methyltransferase SET7/9 N-terminal domain"/>
    <property type="match status" value="4"/>
</dbReference>
<dbReference type="SUPFAM" id="SSF82185">
    <property type="entry name" value="Histone H3 K4-specific methyltransferase SET7/9 N-terminal domain"/>
    <property type="match status" value="2"/>
</dbReference>
<dbReference type="Pfam" id="PF01650">
    <property type="entry name" value="Peptidase_C13"/>
    <property type="match status" value="1"/>
</dbReference>
<dbReference type="PROSITE" id="PS51257">
    <property type="entry name" value="PROKAR_LIPOPROTEIN"/>
    <property type="match status" value="1"/>
</dbReference>
<accession>A0A3B1A9L2</accession>
<dbReference type="InterPro" id="IPR003409">
    <property type="entry name" value="MORN"/>
</dbReference>
<keyword evidence="1" id="KW-0677">Repeat</keyword>